<dbReference type="AlphaFoldDB" id="A0A937X4N2"/>
<accession>A0A937X4N2</accession>
<evidence type="ECO:0000313" key="2">
    <source>
        <dbReference type="Proteomes" id="UP000703893"/>
    </source>
</evidence>
<dbReference type="Gene3D" id="3.40.50.11970">
    <property type="match status" value="1"/>
</dbReference>
<reference evidence="1 2" key="1">
    <citation type="submission" date="2019-03" db="EMBL/GenBank/DDBJ databases">
        <title>Lake Tanganyika Metagenome-Assembled Genomes (MAGs).</title>
        <authorList>
            <person name="Tran P."/>
        </authorList>
    </citation>
    <scope>NUCLEOTIDE SEQUENCE [LARGE SCALE GENOMIC DNA]</scope>
    <source>
        <strain evidence="1">K_DeepCast_65m_m2_236</strain>
    </source>
</reference>
<organism evidence="1 2">
    <name type="scientific">Candidatus Tanganyikabacteria bacterium</name>
    <dbReference type="NCBI Taxonomy" id="2961651"/>
    <lineage>
        <taxon>Bacteria</taxon>
        <taxon>Bacillati</taxon>
        <taxon>Candidatus Sericytochromatia</taxon>
        <taxon>Candidatus Tanganyikabacteria</taxon>
    </lineage>
</organism>
<gene>
    <name evidence="1" type="ORF">FJZ00_03975</name>
</gene>
<proteinExistence type="predicted"/>
<evidence type="ECO:0000313" key="1">
    <source>
        <dbReference type="EMBL" id="MBM3274285.1"/>
    </source>
</evidence>
<protein>
    <submittedName>
        <fullName evidence="1">Uncharacterized protein</fullName>
    </submittedName>
</protein>
<dbReference type="Proteomes" id="UP000703893">
    <property type="component" value="Unassembled WGS sequence"/>
</dbReference>
<dbReference type="PROSITE" id="PS51257">
    <property type="entry name" value="PROKAR_LIPOPROTEIN"/>
    <property type="match status" value="1"/>
</dbReference>
<sequence>MRRFGKALGAFTVAASLTGCGMTGMAGIGSNSFKAHSLKAKADGAEWTIFLHLAASNNLEPFAYINLNEAEASIDDKKINFIVLFDGQKKGDSKIMKVVKDPNG</sequence>
<dbReference type="EMBL" id="VGJX01000172">
    <property type="protein sequence ID" value="MBM3274285.1"/>
    <property type="molecule type" value="Genomic_DNA"/>
</dbReference>
<name>A0A937X4N2_9BACT</name>
<feature type="non-terminal residue" evidence="1">
    <location>
        <position position="104"/>
    </location>
</feature>
<comment type="caution">
    <text evidence="1">The sequence shown here is derived from an EMBL/GenBank/DDBJ whole genome shotgun (WGS) entry which is preliminary data.</text>
</comment>